<gene>
    <name evidence="1" type="ORF">PV367_05145</name>
</gene>
<name>A0AAJ2PKH2_9ACTN</name>
<dbReference type="EMBL" id="JARAWN010000018">
    <property type="protein sequence ID" value="MDX3129200.1"/>
    <property type="molecule type" value="Genomic_DNA"/>
</dbReference>
<accession>A0AAJ2PKH2</accession>
<organism evidence="1 2">
    <name type="scientific">Streptomyces europaeiscabiei</name>
    <dbReference type="NCBI Taxonomy" id="146819"/>
    <lineage>
        <taxon>Bacteria</taxon>
        <taxon>Bacillati</taxon>
        <taxon>Actinomycetota</taxon>
        <taxon>Actinomycetes</taxon>
        <taxon>Kitasatosporales</taxon>
        <taxon>Streptomycetaceae</taxon>
        <taxon>Streptomyces</taxon>
    </lineage>
</organism>
<evidence type="ECO:0000313" key="2">
    <source>
        <dbReference type="Proteomes" id="UP001273589"/>
    </source>
</evidence>
<dbReference type="Proteomes" id="UP001273589">
    <property type="component" value="Unassembled WGS sequence"/>
</dbReference>
<evidence type="ECO:0000313" key="1">
    <source>
        <dbReference type="EMBL" id="MDX3129200.1"/>
    </source>
</evidence>
<proteinExistence type="predicted"/>
<dbReference type="AlphaFoldDB" id="A0AAJ2PKH2"/>
<protein>
    <submittedName>
        <fullName evidence="1">Uncharacterized protein</fullName>
    </submittedName>
</protein>
<comment type="caution">
    <text evidence="1">The sequence shown here is derived from an EMBL/GenBank/DDBJ whole genome shotgun (WGS) entry which is preliminary data.</text>
</comment>
<dbReference type="RefSeq" id="WP_319689752.1">
    <property type="nucleotide sequence ID" value="NZ_JARAWN010000018.1"/>
</dbReference>
<sequence>MSAWIAVPCLAAWGVRQAVWSARSPEARLTATIAGSMNALTAANAAASRWLCRPRRPEELAR</sequence>
<reference evidence="1" key="1">
    <citation type="journal article" date="2023" name="Microb. Genom.">
        <title>Mesoterricola silvestris gen. nov., sp. nov., Mesoterricola sediminis sp. nov., Geothrix oryzae sp. nov., Geothrix edaphica sp. nov., Geothrix rubra sp. nov., and Geothrix limicola sp. nov., six novel members of Acidobacteriota isolated from soils.</title>
        <authorList>
            <person name="Weisberg A.J."/>
            <person name="Pearce E."/>
            <person name="Kramer C.G."/>
            <person name="Chang J.H."/>
            <person name="Clarke C.R."/>
        </authorList>
    </citation>
    <scope>NUCLEOTIDE SEQUENCE</scope>
    <source>
        <strain evidence="1">ND06-05F</strain>
    </source>
</reference>